<dbReference type="AlphaFoldDB" id="A0AAU9IPZ8"/>
<dbReference type="EMBL" id="CAJZBQ010000010">
    <property type="protein sequence ID" value="CAG9313259.1"/>
    <property type="molecule type" value="Genomic_DNA"/>
</dbReference>
<comment type="caution">
    <text evidence="1">The sequence shown here is derived from an EMBL/GenBank/DDBJ whole genome shotgun (WGS) entry which is preliminary data.</text>
</comment>
<reference evidence="1" key="1">
    <citation type="submission" date="2021-09" db="EMBL/GenBank/DDBJ databases">
        <authorList>
            <consortium name="AG Swart"/>
            <person name="Singh M."/>
            <person name="Singh A."/>
            <person name="Seah K."/>
            <person name="Emmerich C."/>
        </authorList>
    </citation>
    <scope>NUCLEOTIDE SEQUENCE</scope>
    <source>
        <strain evidence="1">ATCC30299</strain>
    </source>
</reference>
<keyword evidence="2" id="KW-1185">Reference proteome</keyword>
<dbReference type="Proteomes" id="UP001162131">
    <property type="component" value="Unassembled WGS sequence"/>
</dbReference>
<organism evidence="1 2">
    <name type="scientific">Blepharisma stoltei</name>
    <dbReference type="NCBI Taxonomy" id="1481888"/>
    <lineage>
        <taxon>Eukaryota</taxon>
        <taxon>Sar</taxon>
        <taxon>Alveolata</taxon>
        <taxon>Ciliophora</taxon>
        <taxon>Postciliodesmatophora</taxon>
        <taxon>Heterotrichea</taxon>
        <taxon>Heterotrichida</taxon>
        <taxon>Blepharismidae</taxon>
        <taxon>Blepharisma</taxon>
    </lineage>
</organism>
<sequence>MEIRKQSRIFRYTKIDDDRMNLTTEASESCIVRTNKRLLTAYTPLRSRAGSFLIPKSLPIFIGHTSLIKGISSEIPTGIYTFSLLYKISQRYPKFSITIPDTIIFNSGFDCPTVISNRQGFLEFMPYRNGMNNLRNEASCLFFQKNSENTCDTPGSIIKYSNHMKLIQSTQEELIENWPDIYKDTLIQRFIKPKGLRASRVRVILKENSSPRIYVFTNIARTDNREDPSLRTKKKEIQSIEQDIKIFEEVQKTIYHHNEIKKFINSQSLEDILRPRTCSKQIHFSPISPGKIKAFNLFRDNFRIKRKPSFANNSLLERFITRDDMNHCHIYEGKIQSYEKPLEIALYLYDKINKYFFKNLVLSELSVDFIQRNDGVYFLQKIASGKTKPISKFRFQLSVNKSHLTR</sequence>
<evidence type="ECO:0000313" key="1">
    <source>
        <dbReference type="EMBL" id="CAG9313259.1"/>
    </source>
</evidence>
<proteinExistence type="predicted"/>
<evidence type="ECO:0000313" key="2">
    <source>
        <dbReference type="Proteomes" id="UP001162131"/>
    </source>
</evidence>
<accession>A0AAU9IPZ8</accession>
<protein>
    <submittedName>
        <fullName evidence="1">Uncharacterized protein</fullName>
    </submittedName>
</protein>
<name>A0AAU9IPZ8_9CILI</name>
<gene>
    <name evidence="1" type="ORF">BSTOLATCC_MIC8532</name>
</gene>